<sequence>MTPVSFLSVVNIGSVQPGSPATSTLKSTICPFTCISFLCSLRAVSWSRKSRRHLVNGEEKCTINITGIPGGAKAFELVAKFCYGMKLELTASNVVLRTWLDSLKALQTCEDLARVADELNITSRCIESLAVKASIDPNLFGWLMTERGGLMQSPGGSLLWNGISTGARPKNLCSDWWYKDATVLSFFLYKRLISCKQSRGMKPDIIAGSLSFYAKRYLPGWNRRQSTEESSARTGHFSQGPLPSQED</sequence>
<organism evidence="1 2">
    <name type="scientific">Melastoma candidum</name>
    <dbReference type="NCBI Taxonomy" id="119954"/>
    <lineage>
        <taxon>Eukaryota</taxon>
        <taxon>Viridiplantae</taxon>
        <taxon>Streptophyta</taxon>
        <taxon>Embryophyta</taxon>
        <taxon>Tracheophyta</taxon>
        <taxon>Spermatophyta</taxon>
        <taxon>Magnoliopsida</taxon>
        <taxon>eudicotyledons</taxon>
        <taxon>Gunneridae</taxon>
        <taxon>Pentapetalae</taxon>
        <taxon>rosids</taxon>
        <taxon>malvids</taxon>
        <taxon>Myrtales</taxon>
        <taxon>Melastomataceae</taxon>
        <taxon>Melastomatoideae</taxon>
        <taxon>Melastomateae</taxon>
        <taxon>Melastoma</taxon>
    </lineage>
</organism>
<accession>A0ACB9QWA4</accession>
<gene>
    <name evidence="1" type="ORF">MLD38_019234</name>
</gene>
<reference evidence="2" key="1">
    <citation type="journal article" date="2023" name="Front. Plant Sci.">
        <title>Chromosomal-level genome assembly of Melastoma candidum provides insights into trichome evolution.</title>
        <authorList>
            <person name="Zhong Y."/>
            <person name="Wu W."/>
            <person name="Sun C."/>
            <person name="Zou P."/>
            <person name="Liu Y."/>
            <person name="Dai S."/>
            <person name="Zhou R."/>
        </authorList>
    </citation>
    <scope>NUCLEOTIDE SEQUENCE [LARGE SCALE GENOMIC DNA]</scope>
</reference>
<name>A0ACB9QWA4_9MYRT</name>
<protein>
    <submittedName>
        <fullName evidence="1">Uncharacterized protein</fullName>
    </submittedName>
</protein>
<dbReference type="EMBL" id="CM042884">
    <property type="protein sequence ID" value="KAI4370948.1"/>
    <property type="molecule type" value="Genomic_DNA"/>
</dbReference>
<comment type="caution">
    <text evidence="1">The sequence shown here is derived from an EMBL/GenBank/DDBJ whole genome shotgun (WGS) entry which is preliminary data.</text>
</comment>
<evidence type="ECO:0000313" key="1">
    <source>
        <dbReference type="EMBL" id="KAI4370948.1"/>
    </source>
</evidence>
<evidence type="ECO:0000313" key="2">
    <source>
        <dbReference type="Proteomes" id="UP001057402"/>
    </source>
</evidence>
<dbReference type="Proteomes" id="UP001057402">
    <property type="component" value="Chromosome 5"/>
</dbReference>
<keyword evidence="2" id="KW-1185">Reference proteome</keyword>
<proteinExistence type="predicted"/>